<dbReference type="InterPro" id="IPR044295">
    <property type="entry name" value="BIM1/2/3"/>
</dbReference>
<dbReference type="EMBL" id="JAMZMK010008264">
    <property type="protein sequence ID" value="KAI7741143.1"/>
    <property type="molecule type" value="Genomic_DNA"/>
</dbReference>
<dbReference type="PANTHER" id="PTHR46412:SF3">
    <property type="entry name" value="TRANSCRIPTION FACTOR BIM1"/>
    <property type="match status" value="1"/>
</dbReference>
<feature type="compositionally biased region" description="Polar residues" evidence="5">
    <location>
        <begin position="173"/>
        <end position="195"/>
    </location>
</feature>
<feature type="domain" description="BHLH" evidence="6">
    <location>
        <begin position="240"/>
        <end position="290"/>
    </location>
</feature>
<organism evidence="7 8">
    <name type="scientific">Ambrosia artemisiifolia</name>
    <name type="common">Common ragweed</name>
    <dbReference type="NCBI Taxonomy" id="4212"/>
    <lineage>
        <taxon>Eukaryota</taxon>
        <taxon>Viridiplantae</taxon>
        <taxon>Streptophyta</taxon>
        <taxon>Embryophyta</taxon>
        <taxon>Tracheophyta</taxon>
        <taxon>Spermatophyta</taxon>
        <taxon>Magnoliopsida</taxon>
        <taxon>eudicotyledons</taxon>
        <taxon>Gunneridae</taxon>
        <taxon>Pentapetalae</taxon>
        <taxon>asterids</taxon>
        <taxon>campanulids</taxon>
        <taxon>Asterales</taxon>
        <taxon>Asteraceae</taxon>
        <taxon>Asteroideae</taxon>
        <taxon>Heliantheae alliance</taxon>
        <taxon>Heliantheae</taxon>
        <taxon>Ambrosia</taxon>
    </lineage>
</organism>
<comment type="caution">
    <text evidence="7">The sequence shown here is derived from an EMBL/GenBank/DDBJ whole genome shotgun (WGS) entry which is preliminary data.</text>
</comment>
<feature type="region of interest" description="Disordered" evidence="5">
    <location>
        <begin position="157"/>
        <end position="197"/>
    </location>
</feature>
<keyword evidence="2" id="KW-0805">Transcription regulation</keyword>
<keyword evidence="4" id="KW-0539">Nucleus</keyword>
<evidence type="ECO:0000313" key="8">
    <source>
        <dbReference type="Proteomes" id="UP001206925"/>
    </source>
</evidence>
<accession>A0AAD5CG95</accession>
<dbReference type="CDD" id="cd11453">
    <property type="entry name" value="bHLH_AtBIM_like"/>
    <property type="match status" value="1"/>
</dbReference>
<dbReference type="PROSITE" id="PS50888">
    <property type="entry name" value="BHLH"/>
    <property type="match status" value="1"/>
</dbReference>
<evidence type="ECO:0000256" key="1">
    <source>
        <dbReference type="ARBA" id="ARBA00004123"/>
    </source>
</evidence>
<gene>
    <name evidence="7" type="ORF">M8C21_031079</name>
</gene>
<evidence type="ECO:0000256" key="4">
    <source>
        <dbReference type="ARBA" id="ARBA00023242"/>
    </source>
</evidence>
<sequence>MELSQPRPYGTQGRKPTHNFLSLYASSQQDQPSTPQGGFLETHDFLQPLERVGKNVDKEPTTAVEHILPGGIGTYSISHISCISQSQRVAKAEGGVIRSVQSSGSDKNDENSNCSSQTGSGFSLWEEPTLKMGKTGKENIAGNTCVIREGVAKTGGVSWMTSTERPSESTSSGHNYPTVTKSLSSSRPPSGQNNPCFVDMFKYAKSSQDDEDDEEHEFVIKQEPSSHYKVDTHHDQKPNTPRSKHSATEQRRRSKINDRFSILKELIPHGDQKRDKASFLLEVIEYIRYLQEKAHKYEDSCRNNNNNSKNQRPIEGFIDQPLVNKGNVLLNVSKKGQTLIDSDLSAHERVDHNLSLTNKGSYTNYCPASDEVKDEEVTIESGTISISTVYSQE</sequence>
<feature type="compositionally biased region" description="Polar residues" evidence="5">
    <location>
        <begin position="100"/>
        <end position="121"/>
    </location>
</feature>
<evidence type="ECO:0000256" key="5">
    <source>
        <dbReference type="SAM" id="MobiDB-lite"/>
    </source>
</evidence>
<dbReference type="InterPro" id="IPR036638">
    <property type="entry name" value="HLH_DNA-bd_sf"/>
</dbReference>
<dbReference type="GO" id="GO:0006351">
    <property type="term" value="P:DNA-templated transcription"/>
    <property type="evidence" value="ECO:0007669"/>
    <property type="project" value="InterPro"/>
</dbReference>
<dbReference type="AlphaFoldDB" id="A0AAD5CG95"/>
<reference evidence="7" key="1">
    <citation type="submission" date="2022-06" db="EMBL/GenBank/DDBJ databases">
        <title>Uncovering the hologenomic basis of an extraordinary plant invasion.</title>
        <authorList>
            <person name="Bieker V.C."/>
            <person name="Martin M.D."/>
            <person name="Gilbert T."/>
            <person name="Hodgins K."/>
            <person name="Battlay P."/>
            <person name="Petersen B."/>
            <person name="Wilson J."/>
        </authorList>
    </citation>
    <scope>NUCLEOTIDE SEQUENCE</scope>
    <source>
        <strain evidence="7">AA19_3_7</strain>
        <tissue evidence="7">Leaf</tissue>
    </source>
</reference>
<name>A0AAD5CG95_AMBAR</name>
<evidence type="ECO:0000256" key="3">
    <source>
        <dbReference type="ARBA" id="ARBA00023163"/>
    </source>
</evidence>
<proteinExistence type="predicted"/>
<dbReference type="GO" id="GO:0046983">
    <property type="term" value="F:protein dimerization activity"/>
    <property type="evidence" value="ECO:0007669"/>
    <property type="project" value="InterPro"/>
</dbReference>
<dbReference type="SUPFAM" id="SSF47459">
    <property type="entry name" value="HLH, helix-loop-helix DNA-binding domain"/>
    <property type="match status" value="1"/>
</dbReference>
<evidence type="ECO:0000259" key="6">
    <source>
        <dbReference type="PROSITE" id="PS50888"/>
    </source>
</evidence>
<dbReference type="InterPro" id="IPR011598">
    <property type="entry name" value="bHLH_dom"/>
</dbReference>
<dbReference type="PANTHER" id="PTHR46412">
    <property type="entry name" value="BES1-INTERACTING MYC-LIKE PROTEIN"/>
    <property type="match status" value="1"/>
</dbReference>
<feature type="region of interest" description="Disordered" evidence="5">
    <location>
        <begin position="100"/>
        <end position="125"/>
    </location>
</feature>
<dbReference type="GO" id="GO:0005634">
    <property type="term" value="C:nucleus"/>
    <property type="evidence" value="ECO:0007669"/>
    <property type="project" value="UniProtKB-SubCell"/>
</dbReference>
<protein>
    <recommendedName>
        <fullName evidence="6">BHLH domain-containing protein</fullName>
    </recommendedName>
</protein>
<dbReference type="Proteomes" id="UP001206925">
    <property type="component" value="Unassembled WGS sequence"/>
</dbReference>
<feature type="region of interest" description="Disordered" evidence="5">
    <location>
        <begin position="1"/>
        <end position="43"/>
    </location>
</feature>
<dbReference type="SMART" id="SM00353">
    <property type="entry name" value="HLH"/>
    <property type="match status" value="1"/>
</dbReference>
<dbReference type="Gene3D" id="4.10.280.10">
    <property type="entry name" value="Helix-loop-helix DNA-binding domain"/>
    <property type="match status" value="1"/>
</dbReference>
<evidence type="ECO:0000313" key="7">
    <source>
        <dbReference type="EMBL" id="KAI7741143.1"/>
    </source>
</evidence>
<dbReference type="Pfam" id="PF00010">
    <property type="entry name" value="HLH"/>
    <property type="match status" value="1"/>
</dbReference>
<comment type="subcellular location">
    <subcellularLocation>
        <location evidence="1">Nucleus</location>
    </subcellularLocation>
</comment>
<feature type="compositionally biased region" description="Basic and acidic residues" evidence="5">
    <location>
        <begin position="246"/>
        <end position="255"/>
    </location>
</feature>
<evidence type="ECO:0000256" key="2">
    <source>
        <dbReference type="ARBA" id="ARBA00023015"/>
    </source>
</evidence>
<feature type="compositionally biased region" description="Polar residues" evidence="5">
    <location>
        <begin position="24"/>
        <end position="36"/>
    </location>
</feature>
<feature type="compositionally biased region" description="Low complexity" evidence="5">
    <location>
        <begin position="161"/>
        <end position="172"/>
    </location>
</feature>
<feature type="region of interest" description="Disordered" evidence="5">
    <location>
        <begin position="222"/>
        <end position="255"/>
    </location>
</feature>
<dbReference type="GO" id="GO:0003700">
    <property type="term" value="F:DNA-binding transcription factor activity"/>
    <property type="evidence" value="ECO:0007669"/>
    <property type="project" value="InterPro"/>
</dbReference>
<feature type="compositionally biased region" description="Basic and acidic residues" evidence="5">
    <location>
        <begin position="222"/>
        <end position="237"/>
    </location>
</feature>
<keyword evidence="3" id="KW-0804">Transcription</keyword>
<keyword evidence="8" id="KW-1185">Reference proteome</keyword>